<reference evidence="1" key="1">
    <citation type="submission" date="2020-06" db="EMBL/GenBank/DDBJ databases">
        <title>WGS assembly of Ceratodon purpureus strain R40.</title>
        <authorList>
            <person name="Carey S.B."/>
            <person name="Jenkins J."/>
            <person name="Shu S."/>
            <person name="Lovell J.T."/>
            <person name="Sreedasyam A."/>
            <person name="Maumus F."/>
            <person name="Tiley G.P."/>
            <person name="Fernandez-Pozo N."/>
            <person name="Barry K."/>
            <person name="Chen C."/>
            <person name="Wang M."/>
            <person name="Lipzen A."/>
            <person name="Daum C."/>
            <person name="Saski C.A."/>
            <person name="Payton A.C."/>
            <person name="Mcbreen J.C."/>
            <person name="Conrad R.E."/>
            <person name="Kollar L.M."/>
            <person name="Olsson S."/>
            <person name="Huttunen S."/>
            <person name="Landis J.B."/>
            <person name="Wickett N.J."/>
            <person name="Johnson M.G."/>
            <person name="Rensing S.A."/>
            <person name="Grimwood J."/>
            <person name="Schmutz J."/>
            <person name="Mcdaniel S.F."/>
        </authorList>
    </citation>
    <scope>NUCLEOTIDE SEQUENCE</scope>
    <source>
        <strain evidence="1">R40</strain>
    </source>
</reference>
<evidence type="ECO:0000313" key="1">
    <source>
        <dbReference type="EMBL" id="KAG0574053.1"/>
    </source>
</evidence>
<protein>
    <submittedName>
        <fullName evidence="1">Uncharacterized protein</fullName>
    </submittedName>
</protein>
<comment type="caution">
    <text evidence="1">The sequence shown here is derived from an EMBL/GenBank/DDBJ whole genome shotgun (WGS) entry which is preliminary data.</text>
</comment>
<keyword evidence="2" id="KW-1185">Reference proteome</keyword>
<evidence type="ECO:0000313" key="2">
    <source>
        <dbReference type="Proteomes" id="UP000822688"/>
    </source>
</evidence>
<organism evidence="1 2">
    <name type="scientific">Ceratodon purpureus</name>
    <name type="common">Fire moss</name>
    <name type="synonym">Dicranum purpureum</name>
    <dbReference type="NCBI Taxonomy" id="3225"/>
    <lineage>
        <taxon>Eukaryota</taxon>
        <taxon>Viridiplantae</taxon>
        <taxon>Streptophyta</taxon>
        <taxon>Embryophyta</taxon>
        <taxon>Bryophyta</taxon>
        <taxon>Bryophytina</taxon>
        <taxon>Bryopsida</taxon>
        <taxon>Dicranidae</taxon>
        <taxon>Pseudoditrichales</taxon>
        <taxon>Ditrichaceae</taxon>
        <taxon>Ceratodon</taxon>
    </lineage>
</organism>
<gene>
    <name evidence="1" type="ORF">KC19_VG231000</name>
</gene>
<dbReference type="AlphaFoldDB" id="A0A8T0HU54"/>
<dbReference type="Proteomes" id="UP000822688">
    <property type="component" value="Chromosome V"/>
</dbReference>
<sequence length="92" mass="10633">MSEVTWEMVWSLERAIKQSVSLAMSELFEEVPRELQNVGAVYFSVYIDDAAMEAPLVIPKQFTARCKWPRASDCMLVTSLTNKREWGIKFEL</sequence>
<accession>A0A8T0HU54</accession>
<proteinExistence type="predicted"/>
<dbReference type="EMBL" id="CM026426">
    <property type="protein sequence ID" value="KAG0574053.1"/>
    <property type="molecule type" value="Genomic_DNA"/>
</dbReference>
<name>A0A8T0HU54_CERPU</name>